<comment type="subcellular location">
    <subcellularLocation>
        <location evidence="1">Cell membrane</location>
        <topology evidence="1">Multi-pass membrane protein</topology>
    </subcellularLocation>
</comment>
<feature type="transmembrane region" description="Helical" evidence="8">
    <location>
        <begin position="21"/>
        <end position="38"/>
    </location>
</feature>
<evidence type="ECO:0000256" key="4">
    <source>
        <dbReference type="ARBA" id="ARBA00022692"/>
    </source>
</evidence>
<dbReference type="GO" id="GO:0050916">
    <property type="term" value="P:sensory perception of sweet taste"/>
    <property type="evidence" value="ECO:0007669"/>
    <property type="project" value="UniProtKB-ARBA"/>
</dbReference>
<protein>
    <submittedName>
        <fullName evidence="9">Gustatory receptor for sugar taste 64b-like</fullName>
    </submittedName>
</protein>
<evidence type="ECO:0000256" key="6">
    <source>
        <dbReference type="ARBA" id="ARBA00023136"/>
    </source>
</evidence>
<keyword evidence="5 8" id="KW-1133">Transmembrane helix</keyword>
<dbReference type="PANTHER" id="PTHR21421:SF29">
    <property type="entry name" value="GUSTATORY RECEPTOR 5A FOR TREHALOSE-RELATED"/>
    <property type="match status" value="1"/>
</dbReference>
<evidence type="ECO:0000256" key="1">
    <source>
        <dbReference type="ARBA" id="ARBA00004651"/>
    </source>
</evidence>
<feature type="transmembrane region" description="Helical" evidence="8">
    <location>
        <begin position="84"/>
        <end position="104"/>
    </location>
</feature>
<evidence type="ECO:0000256" key="5">
    <source>
        <dbReference type="ARBA" id="ARBA00022989"/>
    </source>
</evidence>
<keyword evidence="7" id="KW-0675">Receptor</keyword>
<keyword evidence="3" id="KW-1003">Cell membrane</keyword>
<evidence type="ECO:0000256" key="7">
    <source>
        <dbReference type="ARBA" id="ARBA00023170"/>
    </source>
</evidence>
<dbReference type="InterPro" id="IPR009318">
    <property type="entry name" value="Gustatory_rcpt"/>
</dbReference>
<sequence>MVMAVHPKPIKTDDLHSNTKYVIRVAQVFGMFPLCNILDTQNTSISFKWLCPWTIYAIFTITATSIFCIASFVRMCMNDFKLHLLDSFVFCLNTNFIIIAFFKLSMCWPKLLRHFCKTENSIRKYGYYINCHKRFIIILTVAVGTVMC</sequence>
<reference evidence="9" key="1">
    <citation type="submission" date="2025-08" db="UniProtKB">
        <authorList>
            <consortium name="RefSeq"/>
        </authorList>
    </citation>
    <scope>IDENTIFICATION</scope>
    <source>
        <tissue evidence="9">Whole insect</tissue>
    </source>
</reference>
<organism evidence="9">
    <name type="scientific">Diabrotica virgifera virgifera</name>
    <name type="common">western corn rootworm</name>
    <dbReference type="NCBI Taxonomy" id="50390"/>
    <lineage>
        <taxon>Eukaryota</taxon>
        <taxon>Metazoa</taxon>
        <taxon>Ecdysozoa</taxon>
        <taxon>Arthropoda</taxon>
        <taxon>Hexapoda</taxon>
        <taxon>Insecta</taxon>
        <taxon>Pterygota</taxon>
        <taxon>Neoptera</taxon>
        <taxon>Endopterygota</taxon>
        <taxon>Coleoptera</taxon>
        <taxon>Polyphaga</taxon>
        <taxon>Cucujiformia</taxon>
        <taxon>Chrysomeloidea</taxon>
        <taxon>Chrysomelidae</taxon>
        <taxon>Galerucinae</taxon>
        <taxon>Diabroticina</taxon>
        <taxon>Diabroticites</taxon>
        <taxon>Diabrotica</taxon>
    </lineage>
</organism>
<name>A0A6P7FTD9_DIAVI</name>
<dbReference type="GO" id="GO:0005886">
    <property type="term" value="C:plasma membrane"/>
    <property type="evidence" value="ECO:0007669"/>
    <property type="project" value="UniProtKB-SubCell"/>
</dbReference>
<dbReference type="Pfam" id="PF06151">
    <property type="entry name" value="Trehalose_recp"/>
    <property type="match status" value="1"/>
</dbReference>
<proteinExistence type="inferred from homology"/>
<accession>A0A6P7FTD9</accession>
<gene>
    <name evidence="9" type="primary">LOC114332455</name>
</gene>
<evidence type="ECO:0000256" key="3">
    <source>
        <dbReference type="ARBA" id="ARBA00022475"/>
    </source>
</evidence>
<dbReference type="GO" id="GO:0008527">
    <property type="term" value="F:taste receptor activity"/>
    <property type="evidence" value="ECO:0007669"/>
    <property type="project" value="InterPro"/>
</dbReference>
<dbReference type="PANTHER" id="PTHR21421">
    <property type="entry name" value="GUSTATORY RECEPTOR"/>
    <property type="match status" value="1"/>
</dbReference>
<feature type="transmembrane region" description="Helical" evidence="8">
    <location>
        <begin position="50"/>
        <end position="72"/>
    </location>
</feature>
<evidence type="ECO:0000313" key="9">
    <source>
        <dbReference type="RefSeq" id="XP_028138052.1"/>
    </source>
</evidence>
<evidence type="ECO:0000256" key="8">
    <source>
        <dbReference type="SAM" id="Phobius"/>
    </source>
</evidence>
<comment type="similarity">
    <text evidence="2">Belongs to the insect chemoreceptor superfamily. Gustatory receptor (GR) family. Gr5a subfamily.</text>
</comment>
<keyword evidence="4 8" id="KW-0812">Transmembrane</keyword>
<keyword evidence="6 8" id="KW-0472">Membrane</keyword>
<dbReference type="InParanoid" id="A0A6P7FTD9"/>
<dbReference type="AlphaFoldDB" id="A0A6P7FTD9"/>
<evidence type="ECO:0000256" key="2">
    <source>
        <dbReference type="ARBA" id="ARBA00005327"/>
    </source>
</evidence>
<dbReference type="RefSeq" id="XP_028138052.1">
    <property type="nucleotide sequence ID" value="XM_028282251.1"/>
</dbReference>